<dbReference type="AlphaFoldDB" id="A0A0B2USP1"/>
<organism evidence="1 3">
    <name type="scientific">Toxocara canis</name>
    <name type="common">Canine roundworm</name>
    <dbReference type="NCBI Taxonomy" id="6265"/>
    <lineage>
        <taxon>Eukaryota</taxon>
        <taxon>Metazoa</taxon>
        <taxon>Ecdysozoa</taxon>
        <taxon>Nematoda</taxon>
        <taxon>Chromadorea</taxon>
        <taxon>Rhabditida</taxon>
        <taxon>Spirurina</taxon>
        <taxon>Ascaridomorpha</taxon>
        <taxon>Ascaridoidea</taxon>
        <taxon>Toxocaridae</taxon>
        <taxon>Toxocara</taxon>
    </lineage>
</organism>
<dbReference type="EMBL" id="UYWY01001243">
    <property type="protein sequence ID" value="VDM26440.1"/>
    <property type="molecule type" value="Genomic_DNA"/>
</dbReference>
<sequence length="122" mass="13412">MGDSEKRMSDRETMDALLQLLRVRLVSSLNSEISSFCGAVRLLTDGADTTQTEVKTLEIAGGVSANKARDFAENMDYSQDNTIDESYMLDTSCSEFKCSTLDSLLTRALKNAGVLLMRAIDE</sequence>
<reference evidence="1 3" key="1">
    <citation type="submission" date="2014-11" db="EMBL/GenBank/DDBJ databases">
        <title>Genetic blueprint of the zoonotic pathogen Toxocara canis.</title>
        <authorList>
            <person name="Zhu X.-Q."/>
            <person name="Korhonen P.K."/>
            <person name="Cai H."/>
            <person name="Young N.D."/>
            <person name="Nejsum P."/>
            <person name="von Samson-Himmelstjerna G."/>
            <person name="Boag P.R."/>
            <person name="Tan P."/>
            <person name="Li Q."/>
            <person name="Min J."/>
            <person name="Yang Y."/>
            <person name="Wang X."/>
            <person name="Fang X."/>
            <person name="Hall R.S."/>
            <person name="Hofmann A."/>
            <person name="Sternberg P.W."/>
            <person name="Jex A.R."/>
            <person name="Gasser R.B."/>
        </authorList>
    </citation>
    <scope>NUCLEOTIDE SEQUENCE [LARGE SCALE GENOMIC DNA]</scope>
    <source>
        <strain evidence="1">PN_DK_2014</strain>
    </source>
</reference>
<name>A0A0B2USP1_TOXCA</name>
<dbReference type="EMBL" id="JPKZ01002980">
    <property type="protein sequence ID" value="KHN74046.1"/>
    <property type="molecule type" value="Genomic_DNA"/>
</dbReference>
<evidence type="ECO:0000313" key="1">
    <source>
        <dbReference type="EMBL" id="KHN74046.1"/>
    </source>
</evidence>
<keyword evidence="3" id="KW-1185">Reference proteome</keyword>
<dbReference type="Proteomes" id="UP000031036">
    <property type="component" value="Unassembled WGS sequence"/>
</dbReference>
<reference evidence="2" key="2">
    <citation type="submission" date="2018-11" db="EMBL/GenBank/DDBJ databases">
        <authorList>
            <consortium name="Pathogen Informatics"/>
        </authorList>
    </citation>
    <scope>NUCLEOTIDE SEQUENCE [LARGE SCALE GENOMIC DNA]</scope>
</reference>
<accession>A0A0B2USP1</accession>
<proteinExistence type="predicted"/>
<gene>
    <name evidence="1" type="ORF">Tcan_08048</name>
    <name evidence="2" type="ORF">TCNE_LOCUS1576</name>
</gene>
<protein>
    <submittedName>
        <fullName evidence="1">Uncharacterized protein</fullName>
    </submittedName>
</protein>
<evidence type="ECO:0000313" key="3">
    <source>
        <dbReference type="Proteomes" id="UP000031036"/>
    </source>
</evidence>
<evidence type="ECO:0000313" key="2">
    <source>
        <dbReference type="EMBL" id="VDM26440.1"/>
    </source>
</evidence>